<evidence type="ECO:0000256" key="12">
    <source>
        <dbReference type="ARBA" id="ARBA00034013"/>
    </source>
</evidence>
<evidence type="ECO:0000256" key="16">
    <source>
        <dbReference type="PIRSR" id="PIRSR006337-3"/>
    </source>
</evidence>
<comment type="catalytic activity">
    <reaction evidence="12 14">
        <text>hydrolysis of (1-&gt;4)-alpha-D-glucosidic linkage in 4-alpha-D-[(1-&gt;4)-alpha-D-glucanosyl]n trehalose to yield trehalose and (1-&gt;4)-alpha-D-glucan.</text>
        <dbReference type="EC" id="3.2.1.141"/>
    </reaction>
</comment>
<evidence type="ECO:0000256" key="6">
    <source>
        <dbReference type="ARBA" id="ARBA00022490"/>
    </source>
</evidence>
<evidence type="ECO:0000313" key="18">
    <source>
        <dbReference type="EMBL" id="QEE27947.1"/>
    </source>
</evidence>
<dbReference type="UniPathway" id="UPA00299"/>
<name>A0A5B9ECB4_9BACT</name>
<dbReference type="Pfam" id="PF00128">
    <property type="entry name" value="Alpha-amylase"/>
    <property type="match status" value="1"/>
</dbReference>
<feature type="domain" description="Glycosyl hydrolase family 13 catalytic" evidence="17">
    <location>
        <begin position="122"/>
        <end position="474"/>
    </location>
</feature>
<dbReference type="Proteomes" id="UP000321820">
    <property type="component" value="Chromosome"/>
</dbReference>
<evidence type="ECO:0000256" key="14">
    <source>
        <dbReference type="PIRNR" id="PIRNR006337"/>
    </source>
</evidence>
<gene>
    <name evidence="18" type="primary">treZ</name>
    <name evidence="18" type="ORF">FTW19_08025</name>
</gene>
<dbReference type="Pfam" id="PF02922">
    <property type="entry name" value="CBM_48"/>
    <property type="match status" value="1"/>
</dbReference>
<evidence type="ECO:0000259" key="17">
    <source>
        <dbReference type="SMART" id="SM00642"/>
    </source>
</evidence>
<proteinExistence type="inferred from homology"/>
<dbReference type="OrthoDB" id="9800174at2"/>
<dbReference type="RefSeq" id="WP_147647137.1">
    <property type="nucleotide sequence ID" value="NZ_CP042806.1"/>
</dbReference>
<dbReference type="PANTHER" id="PTHR43651:SF11">
    <property type="entry name" value="MALTO-OLIGOSYLTREHALOSE TREHALOHYDROLASE"/>
    <property type="match status" value="1"/>
</dbReference>
<dbReference type="CDD" id="cd11325">
    <property type="entry name" value="AmyAc_GTHase"/>
    <property type="match status" value="1"/>
</dbReference>
<comment type="pathway">
    <text evidence="2 14">Glycan biosynthesis; trehalose biosynthesis.</text>
</comment>
<organism evidence="18 19">
    <name type="scientific">Terriglobus albidus</name>
    <dbReference type="NCBI Taxonomy" id="1592106"/>
    <lineage>
        <taxon>Bacteria</taxon>
        <taxon>Pseudomonadati</taxon>
        <taxon>Acidobacteriota</taxon>
        <taxon>Terriglobia</taxon>
        <taxon>Terriglobales</taxon>
        <taxon>Acidobacteriaceae</taxon>
        <taxon>Terriglobus</taxon>
    </lineage>
</organism>
<feature type="active site" description="Nucleophile" evidence="15">
    <location>
        <position position="265"/>
    </location>
</feature>
<dbReference type="GO" id="GO:0005737">
    <property type="term" value="C:cytoplasm"/>
    <property type="evidence" value="ECO:0007669"/>
    <property type="project" value="UniProtKB-SubCell"/>
</dbReference>
<evidence type="ECO:0000256" key="13">
    <source>
        <dbReference type="NCBIfam" id="TIGR02402"/>
    </source>
</evidence>
<feature type="active site" description="Proton donor" evidence="15">
    <location>
        <position position="302"/>
    </location>
</feature>
<evidence type="ECO:0000256" key="2">
    <source>
        <dbReference type="ARBA" id="ARBA00005199"/>
    </source>
</evidence>
<dbReference type="KEGG" id="talb:FTW19_08025"/>
<evidence type="ECO:0000256" key="15">
    <source>
        <dbReference type="PIRSR" id="PIRSR006337-1"/>
    </source>
</evidence>
<evidence type="ECO:0000256" key="4">
    <source>
        <dbReference type="ARBA" id="ARBA00012268"/>
    </source>
</evidence>
<dbReference type="PANTHER" id="PTHR43651">
    <property type="entry name" value="1,4-ALPHA-GLUCAN-BRANCHING ENZYME"/>
    <property type="match status" value="1"/>
</dbReference>
<evidence type="ECO:0000256" key="8">
    <source>
        <dbReference type="ARBA" id="ARBA00023277"/>
    </source>
</evidence>
<dbReference type="InterPro" id="IPR004193">
    <property type="entry name" value="Glyco_hydro_13_N"/>
</dbReference>
<sequence>MHDSIGRSTKPPLGATVSPTGVQFHLWAPHIKRVELLLYDGRRYPAQNQEDGYFSLHVPGLKQGCLYRYVLDGGRPFPDPASRFQPEGPHGWSEVIDPFSYAWTTGEWLLQELQLAGQVLYELHLGTFTQEGTYRAAEREFKRLRNLGITVLEIMPVHEFCGEFGWGYDGVAFFAPYHRYGRPDDLRHMVDAAHAVGLAVLLDVVYNHFGPDGNCFGEYCCDYFSKRASEWGSSPNFDNEHVREYFLQNVAAWIHEYRLDGLRFDATQAIVDSGHHEEHILAAMSRRAREAAGNRKIILVSECERQWSHQLKPLAEGGHGFDGMWNDDLHHSMMVRLTGRREAYYSDHAGSPQEFISAAKYGPLFQGQYYGWQKAPRGTDCLRLEPWQWITFLENHDQVANTLRGTRPKTQSNPGLYRAMAAYWLLTPGTPMFFMGQEYGSECPFLYFSDQKPEIHEKVRSGRLAFLKQFDSVRDAEDLAHLLSDPGSPDTFQRCKLGPDDRATEEATQYCEFFRDLLHLRRHELAVAQKGRGMIDGAVLSDGCFLLRYFFSEDTQRLDHLLLVNLGQTLKLEHIPEPLLAPPEKTHWKMIWNSERLQYGGSSVAFPITDTGWRISGPAAILLAAI</sequence>
<evidence type="ECO:0000256" key="10">
    <source>
        <dbReference type="ARBA" id="ARBA00032057"/>
    </source>
</evidence>
<dbReference type="InterPro" id="IPR013783">
    <property type="entry name" value="Ig-like_fold"/>
</dbReference>
<dbReference type="Gene3D" id="3.20.20.80">
    <property type="entry name" value="Glycosidases"/>
    <property type="match status" value="1"/>
</dbReference>
<keyword evidence="8" id="KW-0119">Carbohydrate metabolism</keyword>
<evidence type="ECO:0000256" key="1">
    <source>
        <dbReference type="ARBA" id="ARBA00004496"/>
    </source>
</evidence>
<evidence type="ECO:0000313" key="19">
    <source>
        <dbReference type="Proteomes" id="UP000321820"/>
    </source>
</evidence>
<feature type="site" description="Transition state stabilizer" evidence="16">
    <location>
        <position position="397"/>
    </location>
</feature>
<dbReference type="GO" id="GO:0005992">
    <property type="term" value="P:trehalose biosynthetic process"/>
    <property type="evidence" value="ECO:0007669"/>
    <property type="project" value="UniProtKB-UniRule"/>
</dbReference>
<dbReference type="InterPro" id="IPR012768">
    <property type="entry name" value="Trehalose_TreZ"/>
</dbReference>
<dbReference type="InterPro" id="IPR017853">
    <property type="entry name" value="GH"/>
</dbReference>
<dbReference type="SUPFAM" id="SSF81296">
    <property type="entry name" value="E set domains"/>
    <property type="match status" value="1"/>
</dbReference>
<evidence type="ECO:0000256" key="3">
    <source>
        <dbReference type="ARBA" id="ARBA00008061"/>
    </source>
</evidence>
<evidence type="ECO:0000256" key="11">
    <source>
        <dbReference type="ARBA" id="ARBA00033284"/>
    </source>
</evidence>
<keyword evidence="19" id="KW-1185">Reference proteome</keyword>
<evidence type="ECO:0000256" key="7">
    <source>
        <dbReference type="ARBA" id="ARBA00022801"/>
    </source>
</evidence>
<dbReference type="EC" id="3.2.1.141" evidence="4 13"/>
<dbReference type="PIRSF" id="PIRSF006337">
    <property type="entry name" value="Trehalose_TreZ"/>
    <property type="match status" value="1"/>
</dbReference>
<dbReference type="SMART" id="SM00642">
    <property type="entry name" value="Aamy"/>
    <property type="match status" value="1"/>
</dbReference>
<protein>
    <recommendedName>
        <fullName evidence="5 13">Malto-oligosyltrehalose trehalohydrolase</fullName>
        <shortName evidence="14">MTHase</shortName>
        <ecNumber evidence="4 13">3.2.1.141</ecNumber>
    </recommendedName>
    <alternativeName>
        <fullName evidence="11 14">4-alpha-D-((1-&gt;4)-alpha-D-glucano)trehalose trehalohydrolase</fullName>
    </alternativeName>
    <alternativeName>
        <fullName evidence="10 14">Maltooligosyl trehalose trehalohydrolase</fullName>
    </alternativeName>
</protein>
<reference evidence="18 19" key="1">
    <citation type="submission" date="2019-08" db="EMBL/GenBank/DDBJ databases">
        <title>Complete genome sequence of Terriglobus albidus strain ORNL.</title>
        <authorList>
            <person name="Podar M."/>
        </authorList>
    </citation>
    <scope>NUCLEOTIDE SEQUENCE [LARGE SCALE GENOMIC DNA]</scope>
    <source>
        <strain evidence="18 19">ORNL</strain>
    </source>
</reference>
<keyword evidence="6" id="KW-0963">Cytoplasm</keyword>
<comment type="similarity">
    <text evidence="3 14">Belongs to the glycosyl hydrolase 13 family.</text>
</comment>
<dbReference type="Gene3D" id="2.60.40.10">
    <property type="entry name" value="Immunoglobulins"/>
    <property type="match status" value="1"/>
</dbReference>
<dbReference type="Gene3D" id="1.10.10.760">
    <property type="entry name" value="E-set domains of sugar-utilizing enzymes"/>
    <property type="match status" value="1"/>
</dbReference>
<accession>A0A5B9ECB4</accession>
<dbReference type="CDD" id="cd02853">
    <property type="entry name" value="E_set_MTHase_like_N"/>
    <property type="match status" value="1"/>
</dbReference>
<dbReference type="NCBIfam" id="TIGR02402">
    <property type="entry name" value="trehalose_TreZ"/>
    <property type="match status" value="1"/>
</dbReference>
<dbReference type="InterPro" id="IPR006047">
    <property type="entry name" value="GH13_cat_dom"/>
</dbReference>
<dbReference type="AlphaFoldDB" id="A0A5B9ECB4"/>
<dbReference type="InterPro" id="IPR044901">
    <property type="entry name" value="Trehalose_TreZ_E-set_sf"/>
</dbReference>
<keyword evidence="7 14" id="KW-0378">Hydrolase</keyword>
<keyword evidence="9 14" id="KW-0326">Glycosidase</keyword>
<comment type="subcellular location">
    <subcellularLocation>
        <location evidence="1 15">Cytoplasm</location>
    </subcellularLocation>
</comment>
<dbReference type="EMBL" id="CP042806">
    <property type="protein sequence ID" value="QEE27947.1"/>
    <property type="molecule type" value="Genomic_DNA"/>
</dbReference>
<dbReference type="GO" id="GO:0033942">
    <property type="term" value="F:4-alpha-D-(1-&gt;4)-alpha-D-glucanotrehalose trehalohydrolase activity"/>
    <property type="evidence" value="ECO:0007669"/>
    <property type="project" value="UniProtKB-EC"/>
</dbReference>
<evidence type="ECO:0000256" key="5">
    <source>
        <dbReference type="ARBA" id="ARBA00015938"/>
    </source>
</evidence>
<dbReference type="SUPFAM" id="SSF51445">
    <property type="entry name" value="(Trans)glycosidases"/>
    <property type="match status" value="1"/>
</dbReference>
<evidence type="ECO:0000256" key="9">
    <source>
        <dbReference type="ARBA" id="ARBA00023295"/>
    </source>
</evidence>
<dbReference type="InterPro" id="IPR014756">
    <property type="entry name" value="Ig_E-set"/>
</dbReference>